<dbReference type="PANTHER" id="PTHR22770">
    <property type="entry name" value="UBIQUITIN CONJUGATING ENZYME 7 INTERACTING PROTEIN-RELATED"/>
    <property type="match status" value="1"/>
</dbReference>
<evidence type="ECO:0000256" key="2">
    <source>
        <dbReference type="ARBA" id="ARBA00022679"/>
    </source>
</evidence>
<name>A0AAF3EEZ4_9BILA</name>
<evidence type="ECO:0000313" key="9">
    <source>
        <dbReference type="Proteomes" id="UP000887575"/>
    </source>
</evidence>
<dbReference type="InterPro" id="IPR051628">
    <property type="entry name" value="LUBAC_E3_Ligases"/>
</dbReference>
<dbReference type="AlphaFoldDB" id="A0AAF3EEZ4"/>
<dbReference type="Gene3D" id="1.20.120.1750">
    <property type="match status" value="1"/>
</dbReference>
<evidence type="ECO:0000256" key="1">
    <source>
        <dbReference type="ARBA" id="ARBA00004906"/>
    </source>
</evidence>
<accession>A0AAF3EEZ4</accession>
<feature type="domain" description="RING-type" evidence="8">
    <location>
        <begin position="61"/>
        <end position="276"/>
    </location>
</feature>
<dbReference type="PANTHER" id="PTHR22770:SF47">
    <property type="entry name" value="E3 UBIQUITIN-PROTEIN LIGASE RNF216"/>
    <property type="match status" value="1"/>
</dbReference>
<dbReference type="InterPro" id="IPR044066">
    <property type="entry name" value="TRIAD_supradom"/>
</dbReference>
<keyword evidence="3" id="KW-0479">Metal-binding</keyword>
<keyword evidence="2" id="KW-0808">Transferase</keyword>
<dbReference type="GO" id="GO:0008270">
    <property type="term" value="F:zinc ion binding"/>
    <property type="evidence" value="ECO:0007669"/>
    <property type="project" value="UniProtKB-KW"/>
</dbReference>
<organism evidence="9 10">
    <name type="scientific">Mesorhabditis belari</name>
    <dbReference type="NCBI Taxonomy" id="2138241"/>
    <lineage>
        <taxon>Eukaryota</taxon>
        <taxon>Metazoa</taxon>
        <taxon>Ecdysozoa</taxon>
        <taxon>Nematoda</taxon>
        <taxon>Chromadorea</taxon>
        <taxon>Rhabditida</taxon>
        <taxon>Rhabditina</taxon>
        <taxon>Rhabditomorpha</taxon>
        <taxon>Rhabditoidea</taxon>
        <taxon>Rhabditidae</taxon>
        <taxon>Mesorhabditinae</taxon>
        <taxon>Mesorhabditis</taxon>
    </lineage>
</organism>
<keyword evidence="5" id="KW-0863">Zinc-finger</keyword>
<dbReference type="SUPFAM" id="SSF57850">
    <property type="entry name" value="RING/U-box"/>
    <property type="match status" value="1"/>
</dbReference>
<sequence length="308" mass="35199">MRRYDLPPMMGSIIDKKATEQREKEAKEAHRAELPDFANNMWKSYIDIINLDYTEGYLKMTRFDCPVCFDTFPETDAIFCTSLDPEIEDHDRHQFCKNCLHGHAIAASTQMLFGKGGAGVTCLEHGCKGVILQARVTPVLNADEKKQFEERILNIALQESGLKNLVKCQRCFYAVVNDQPKEVDSIFECENEKCGFHYCRLCERPYDEKHKDKTCDQVMTICIRICAKCQNEFTRDGGCSKMTCNRCGTTQCYLCKQSGVDYSHFSDNGCPLWMNDQQVAARDEQERQNIIASAKDDALLEADRQGLK</sequence>
<dbReference type="Proteomes" id="UP000887575">
    <property type="component" value="Unassembled WGS sequence"/>
</dbReference>
<dbReference type="PROSITE" id="PS51873">
    <property type="entry name" value="TRIAD"/>
    <property type="match status" value="1"/>
</dbReference>
<dbReference type="Pfam" id="PF26200">
    <property type="entry name" value="Rcat_RNF216"/>
    <property type="match status" value="1"/>
</dbReference>
<keyword evidence="7" id="KW-0862">Zinc</keyword>
<proteinExistence type="predicted"/>
<evidence type="ECO:0000256" key="3">
    <source>
        <dbReference type="ARBA" id="ARBA00022723"/>
    </source>
</evidence>
<evidence type="ECO:0000259" key="8">
    <source>
        <dbReference type="PROSITE" id="PS51873"/>
    </source>
</evidence>
<keyword evidence="4" id="KW-0677">Repeat</keyword>
<protein>
    <submittedName>
        <fullName evidence="10">RING-type domain-containing protein</fullName>
    </submittedName>
</protein>
<evidence type="ECO:0000256" key="4">
    <source>
        <dbReference type="ARBA" id="ARBA00022737"/>
    </source>
</evidence>
<reference evidence="10" key="1">
    <citation type="submission" date="2024-02" db="UniProtKB">
        <authorList>
            <consortium name="WormBaseParasite"/>
        </authorList>
    </citation>
    <scope>IDENTIFICATION</scope>
</reference>
<evidence type="ECO:0000313" key="10">
    <source>
        <dbReference type="WBParaSite" id="MBELARI_LOCUS12546"/>
    </source>
</evidence>
<comment type="pathway">
    <text evidence="1">Protein modification; protein ubiquitination.</text>
</comment>
<dbReference type="GO" id="GO:0016740">
    <property type="term" value="F:transferase activity"/>
    <property type="evidence" value="ECO:0007669"/>
    <property type="project" value="UniProtKB-KW"/>
</dbReference>
<keyword evidence="6" id="KW-0833">Ubl conjugation pathway</keyword>
<keyword evidence="9" id="KW-1185">Reference proteome</keyword>
<evidence type="ECO:0000256" key="6">
    <source>
        <dbReference type="ARBA" id="ARBA00022786"/>
    </source>
</evidence>
<dbReference type="WBParaSite" id="MBELARI_LOCUS12546">
    <property type="protein sequence ID" value="MBELARI_LOCUS12546"/>
    <property type="gene ID" value="MBELARI_LOCUS12546"/>
</dbReference>
<evidence type="ECO:0000256" key="7">
    <source>
        <dbReference type="ARBA" id="ARBA00022833"/>
    </source>
</evidence>
<evidence type="ECO:0000256" key="5">
    <source>
        <dbReference type="ARBA" id="ARBA00022771"/>
    </source>
</evidence>